<feature type="transmembrane region" description="Helical" evidence="9">
    <location>
        <begin position="143"/>
        <end position="161"/>
    </location>
</feature>
<dbReference type="InterPro" id="IPR007387">
    <property type="entry name" value="TRAP_DctQ"/>
</dbReference>
<evidence type="ECO:0000256" key="3">
    <source>
        <dbReference type="ARBA" id="ARBA00022475"/>
    </source>
</evidence>
<dbReference type="KEGG" id="sbu:SpiBuddy_0485"/>
<name>F0RUF6_SPHGB</name>
<evidence type="ECO:0000313" key="11">
    <source>
        <dbReference type="EMBL" id="ADY12318.1"/>
    </source>
</evidence>
<feature type="transmembrane region" description="Helical" evidence="9">
    <location>
        <begin position="21"/>
        <end position="42"/>
    </location>
</feature>
<dbReference type="HOGENOM" id="CLU_086356_9_1_12"/>
<protein>
    <submittedName>
        <fullName evidence="11">Tripartite ATP-independent periplasmic transporter DctQ component</fullName>
    </submittedName>
</protein>
<keyword evidence="2" id="KW-0813">Transport</keyword>
<sequence>MPKFFATMDKIKLAYDWTDRIVLLVCKLLLIADILITSYAVAGRMFNEYIPFLKDPAWSEEVVLTCMSYMAVLSAALAIRRSSHIRMTAFDKYLPKRAIKFLDILSDIAVLSLGLIMLFVGWRYATTIGSRGSYVSMPWLSRFWMYFPVPLAGFAMIIFELESLYNHVKSFFVKEEEKA</sequence>
<evidence type="ECO:0000256" key="5">
    <source>
        <dbReference type="ARBA" id="ARBA00022692"/>
    </source>
</evidence>
<evidence type="ECO:0000256" key="8">
    <source>
        <dbReference type="ARBA" id="ARBA00038436"/>
    </source>
</evidence>
<dbReference type="InterPro" id="IPR055348">
    <property type="entry name" value="DctQ"/>
</dbReference>
<dbReference type="GO" id="GO:0015740">
    <property type="term" value="P:C4-dicarboxylate transport"/>
    <property type="evidence" value="ECO:0007669"/>
    <property type="project" value="TreeGrafter"/>
</dbReference>
<feature type="transmembrane region" description="Helical" evidence="9">
    <location>
        <begin position="62"/>
        <end position="80"/>
    </location>
</feature>
<evidence type="ECO:0000256" key="2">
    <source>
        <dbReference type="ARBA" id="ARBA00022448"/>
    </source>
</evidence>
<dbReference type="PANTHER" id="PTHR35011:SF2">
    <property type="entry name" value="2,3-DIKETO-L-GULONATE TRAP TRANSPORTER SMALL PERMEASE PROTEIN YIAM"/>
    <property type="match status" value="1"/>
</dbReference>
<evidence type="ECO:0000256" key="9">
    <source>
        <dbReference type="SAM" id="Phobius"/>
    </source>
</evidence>
<dbReference type="AlphaFoldDB" id="F0RUF6"/>
<gene>
    <name evidence="11" type="ordered locus">SpiBuddy_0485</name>
</gene>
<dbReference type="Pfam" id="PF04290">
    <property type="entry name" value="DctQ"/>
    <property type="match status" value="1"/>
</dbReference>
<comment type="similarity">
    <text evidence="8">Belongs to the TRAP transporter small permease family.</text>
</comment>
<feature type="domain" description="Tripartite ATP-independent periplasmic transporters DctQ component" evidence="10">
    <location>
        <begin position="34"/>
        <end position="168"/>
    </location>
</feature>
<dbReference type="Proteomes" id="UP000008466">
    <property type="component" value="Chromosome"/>
</dbReference>
<dbReference type="OrthoDB" id="49066at2"/>
<proteinExistence type="inferred from homology"/>
<dbReference type="EMBL" id="CP002541">
    <property type="protein sequence ID" value="ADY12318.1"/>
    <property type="molecule type" value="Genomic_DNA"/>
</dbReference>
<evidence type="ECO:0000256" key="4">
    <source>
        <dbReference type="ARBA" id="ARBA00022519"/>
    </source>
</evidence>
<dbReference type="GO" id="GO:0022857">
    <property type="term" value="F:transmembrane transporter activity"/>
    <property type="evidence" value="ECO:0007669"/>
    <property type="project" value="TreeGrafter"/>
</dbReference>
<keyword evidence="12" id="KW-1185">Reference proteome</keyword>
<dbReference type="GO" id="GO:0005886">
    <property type="term" value="C:plasma membrane"/>
    <property type="evidence" value="ECO:0007669"/>
    <property type="project" value="UniProtKB-SubCell"/>
</dbReference>
<feature type="transmembrane region" description="Helical" evidence="9">
    <location>
        <begin position="101"/>
        <end position="123"/>
    </location>
</feature>
<reference evidence="12" key="1">
    <citation type="submission" date="2011-02" db="EMBL/GenBank/DDBJ databases">
        <title>Complete sequence of Spirochaeta sp. Buddy.</title>
        <authorList>
            <person name="Lucas S."/>
            <person name="Copeland A."/>
            <person name="Lapidus A."/>
            <person name="Cheng J.-F."/>
            <person name="Goodwin L."/>
            <person name="Pitluck S."/>
            <person name="Zeytun A."/>
            <person name="Detter J.C."/>
            <person name="Han C."/>
            <person name="Tapia R."/>
            <person name="Land M."/>
            <person name="Hauser L."/>
            <person name="Kyrpides N."/>
            <person name="Ivanova N."/>
            <person name="Mikhailova N."/>
            <person name="Pagani I."/>
            <person name="Ritalahti K.M."/>
            <person name="Loeffler F.E."/>
            <person name="Woyke T."/>
        </authorList>
    </citation>
    <scope>NUCLEOTIDE SEQUENCE [LARGE SCALE GENOMIC DNA]</scope>
    <source>
        <strain evidence="12">ATCC BAA-1886 / DSM 22777 / Buddy</strain>
    </source>
</reference>
<keyword evidence="7 9" id="KW-0472">Membrane</keyword>
<evidence type="ECO:0000256" key="1">
    <source>
        <dbReference type="ARBA" id="ARBA00004429"/>
    </source>
</evidence>
<organism evidence="11 12">
    <name type="scientific">Sphaerochaeta globosa (strain ATCC BAA-1886 / DSM 22777 / Buddy)</name>
    <name type="common">Spirochaeta sp. (strain Buddy)</name>
    <dbReference type="NCBI Taxonomy" id="158189"/>
    <lineage>
        <taxon>Bacteria</taxon>
        <taxon>Pseudomonadati</taxon>
        <taxon>Spirochaetota</taxon>
        <taxon>Spirochaetia</taxon>
        <taxon>Spirochaetales</taxon>
        <taxon>Sphaerochaetaceae</taxon>
        <taxon>Sphaerochaeta</taxon>
    </lineage>
</organism>
<evidence type="ECO:0000313" key="12">
    <source>
        <dbReference type="Proteomes" id="UP000008466"/>
    </source>
</evidence>
<keyword evidence="4" id="KW-0997">Cell inner membrane</keyword>
<evidence type="ECO:0000256" key="7">
    <source>
        <dbReference type="ARBA" id="ARBA00023136"/>
    </source>
</evidence>
<evidence type="ECO:0000259" key="10">
    <source>
        <dbReference type="Pfam" id="PF04290"/>
    </source>
</evidence>
<dbReference type="RefSeq" id="WP_013606171.1">
    <property type="nucleotide sequence ID" value="NC_015152.1"/>
</dbReference>
<accession>F0RUF6</accession>
<dbReference type="PANTHER" id="PTHR35011">
    <property type="entry name" value="2,3-DIKETO-L-GULONATE TRAP TRANSPORTER SMALL PERMEASE PROTEIN YIAM"/>
    <property type="match status" value="1"/>
</dbReference>
<dbReference type="eggNOG" id="COG3090">
    <property type="taxonomic scope" value="Bacteria"/>
</dbReference>
<comment type="subcellular location">
    <subcellularLocation>
        <location evidence="1">Cell inner membrane</location>
        <topology evidence="1">Multi-pass membrane protein</topology>
    </subcellularLocation>
</comment>
<evidence type="ECO:0000256" key="6">
    <source>
        <dbReference type="ARBA" id="ARBA00022989"/>
    </source>
</evidence>
<keyword evidence="6 9" id="KW-1133">Transmembrane helix</keyword>
<keyword evidence="3" id="KW-1003">Cell membrane</keyword>
<dbReference type="STRING" id="158189.SpiBuddy_0485"/>
<keyword evidence="5 9" id="KW-0812">Transmembrane</keyword>